<keyword evidence="3" id="KW-0227">DNA damage</keyword>
<keyword evidence="2 8" id="KW-0645">Protease</keyword>
<evidence type="ECO:0000313" key="10">
    <source>
        <dbReference type="Proteomes" id="UP001172708"/>
    </source>
</evidence>
<dbReference type="EC" id="3.4.-.-" evidence="8"/>
<proteinExistence type="inferred from homology"/>
<evidence type="ECO:0000256" key="1">
    <source>
        <dbReference type="ARBA" id="ARBA00008136"/>
    </source>
</evidence>
<accession>A0ABT8GER1</accession>
<protein>
    <recommendedName>
        <fullName evidence="8">Abasic site processing protein</fullName>
        <ecNumber evidence="8">3.4.-.-</ecNumber>
    </recommendedName>
</protein>
<evidence type="ECO:0000256" key="2">
    <source>
        <dbReference type="ARBA" id="ARBA00022670"/>
    </source>
</evidence>
<dbReference type="RefSeq" id="WP_301141169.1">
    <property type="nucleotide sequence ID" value="NZ_JAUHQA010000001.1"/>
</dbReference>
<keyword evidence="7" id="KW-0456">Lyase</keyword>
<name>A0ABT8GER1_9MICO</name>
<sequence>MCGRYANFLAEQDLIDHFAIATVADDVRLLPPNWNVAPTQLVPIVAPGKAQESGEGDPGRRLEAAKWGLVPSWAKDPSIGARMINARSETLAEKPSFRTAFAKRRCIVPANGYFEWHTEDGVKTPYWIHPADDAPLAFAGLYEFWKDKALGDDAPWLVSTTIVTTAARDEMRDIHDRQPVMLVPEGVDAWLDGDSDQGTLFDVIAAPAPELAWHEVAKAVGNPRNNDPSTVEAID</sequence>
<keyword evidence="6" id="KW-0238">DNA-binding</keyword>
<dbReference type="Proteomes" id="UP001172708">
    <property type="component" value="Unassembled WGS sequence"/>
</dbReference>
<comment type="similarity">
    <text evidence="1 8">Belongs to the SOS response-associated peptidase family.</text>
</comment>
<gene>
    <name evidence="9" type="ORF">QQX02_03165</name>
</gene>
<comment type="caution">
    <text evidence="9">The sequence shown here is derived from an EMBL/GenBank/DDBJ whole genome shotgun (WGS) entry which is preliminary data.</text>
</comment>
<evidence type="ECO:0000256" key="8">
    <source>
        <dbReference type="RuleBase" id="RU364100"/>
    </source>
</evidence>
<reference evidence="9" key="1">
    <citation type="submission" date="2023-06" db="EMBL/GenBank/DDBJ databases">
        <title>Egi l300058.</title>
        <authorList>
            <person name="Gao L."/>
            <person name="Fang B.-Z."/>
            <person name="Li W.-J."/>
        </authorList>
    </citation>
    <scope>NUCLEOTIDE SEQUENCE</scope>
    <source>
        <strain evidence="9">EGI L300058</strain>
    </source>
</reference>
<dbReference type="Pfam" id="PF02586">
    <property type="entry name" value="SRAP"/>
    <property type="match status" value="1"/>
</dbReference>
<dbReference type="PANTHER" id="PTHR13604:SF0">
    <property type="entry name" value="ABASIC SITE PROCESSING PROTEIN HMCES"/>
    <property type="match status" value="1"/>
</dbReference>
<keyword evidence="5" id="KW-0190">Covalent protein-DNA linkage</keyword>
<dbReference type="InterPro" id="IPR036590">
    <property type="entry name" value="SRAP-like"/>
</dbReference>
<dbReference type="PANTHER" id="PTHR13604">
    <property type="entry name" value="DC12-RELATED"/>
    <property type="match status" value="1"/>
</dbReference>
<keyword evidence="4 8" id="KW-0378">Hydrolase</keyword>
<evidence type="ECO:0000256" key="5">
    <source>
        <dbReference type="ARBA" id="ARBA00023124"/>
    </source>
</evidence>
<evidence type="ECO:0000256" key="4">
    <source>
        <dbReference type="ARBA" id="ARBA00022801"/>
    </source>
</evidence>
<organism evidence="9 10">
    <name type="scientific">Demequina muriae</name>
    <dbReference type="NCBI Taxonomy" id="3051664"/>
    <lineage>
        <taxon>Bacteria</taxon>
        <taxon>Bacillati</taxon>
        <taxon>Actinomycetota</taxon>
        <taxon>Actinomycetes</taxon>
        <taxon>Micrococcales</taxon>
        <taxon>Demequinaceae</taxon>
        <taxon>Demequina</taxon>
    </lineage>
</organism>
<evidence type="ECO:0000313" key="9">
    <source>
        <dbReference type="EMBL" id="MDN4479921.1"/>
    </source>
</evidence>
<dbReference type="SUPFAM" id="SSF143081">
    <property type="entry name" value="BB1717-like"/>
    <property type="match status" value="1"/>
</dbReference>
<dbReference type="InterPro" id="IPR003738">
    <property type="entry name" value="SRAP"/>
</dbReference>
<evidence type="ECO:0000256" key="7">
    <source>
        <dbReference type="ARBA" id="ARBA00023239"/>
    </source>
</evidence>
<dbReference type="EMBL" id="JAUHQA010000001">
    <property type="protein sequence ID" value="MDN4479921.1"/>
    <property type="molecule type" value="Genomic_DNA"/>
</dbReference>
<keyword evidence="10" id="KW-1185">Reference proteome</keyword>
<evidence type="ECO:0000256" key="6">
    <source>
        <dbReference type="ARBA" id="ARBA00023125"/>
    </source>
</evidence>
<dbReference type="Gene3D" id="3.90.1680.10">
    <property type="entry name" value="SOS response associated peptidase-like"/>
    <property type="match status" value="1"/>
</dbReference>
<evidence type="ECO:0000256" key="3">
    <source>
        <dbReference type="ARBA" id="ARBA00022763"/>
    </source>
</evidence>